<dbReference type="EMBL" id="NXLV01000001">
    <property type="protein sequence ID" value="RDU72075.1"/>
    <property type="molecule type" value="Genomic_DNA"/>
</dbReference>
<dbReference type="Proteomes" id="UP000257045">
    <property type="component" value="Unassembled WGS sequence"/>
</dbReference>
<feature type="domain" description="Autotransporter" evidence="2">
    <location>
        <begin position="1543"/>
        <end position="1819"/>
    </location>
</feature>
<evidence type="ECO:0000313" key="4">
    <source>
        <dbReference type="Proteomes" id="UP000257045"/>
    </source>
</evidence>
<proteinExistence type="predicted"/>
<dbReference type="RefSeq" id="WP_115568705.1">
    <property type="nucleotide sequence ID" value="NZ_NXLV01000001.1"/>
</dbReference>
<dbReference type="InterPro" id="IPR005546">
    <property type="entry name" value="Autotransporte_beta"/>
</dbReference>
<reference evidence="3 4" key="1">
    <citation type="submission" date="2018-04" db="EMBL/GenBank/DDBJ databases">
        <title>Novel Campyloabacter and Helicobacter Species and Strains.</title>
        <authorList>
            <person name="Mannion A.J."/>
            <person name="Shen Z."/>
            <person name="Fox J.G."/>
        </authorList>
    </citation>
    <scope>NUCLEOTIDE SEQUENCE [LARGE SCALE GENOMIC DNA]</scope>
    <source>
        <strain evidence="3 4">MIT 04-9366</strain>
    </source>
</reference>
<dbReference type="InterPro" id="IPR036709">
    <property type="entry name" value="Autotransporte_beta_dom_sf"/>
</dbReference>
<dbReference type="PROSITE" id="PS51208">
    <property type="entry name" value="AUTOTRANSPORTER"/>
    <property type="match status" value="1"/>
</dbReference>
<evidence type="ECO:0000259" key="2">
    <source>
        <dbReference type="PROSITE" id="PS51208"/>
    </source>
</evidence>
<protein>
    <recommendedName>
        <fullName evidence="2">Autotransporter domain-containing protein</fullName>
    </recommendedName>
</protein>
<dbReference type="Gene3D" id="2.160.20.20">
    <property type="match status" value="1"/>
</dbReference>
<dbReference type="SUPFAM" id="SSF103515">
    <property type="entry name" value="Autotransporter"/>
    <property type="match status" value="1"/>
</dbReference>
<organism evidence="3 4">
    <name type="scientific">Helicobacter brantae</name>
    <dbReference type="NCBI Taxonomy" id="375927"/>
    <lineage>
        <taxon>Bacteria</taxon>
        <taxon>Pseudomonadati</taxon>
        <taxon>Campylobacterota</taxon>
        <taxon>Epsilonproteobacteria</taxon>
        <taxon>Campylobacterales</taxon>
        <taxon>Helicobacteraceae</taxon>
        <taxon>Helicobacter</taxon>
    </lineage>
</organism>
<name>A0A3D8J4K5_9HELI</name>
<evidence type="ECO:0000313" key="3">
    <source>
        <dbReference type="EMBL" id="RDU72075.1"/>
    </source>
</evidence>
<feature type="region of interest" description="Disordered" evidence="1">
    <location>
        <begin position="1855"/>
        <end position="1874"/>
    </location>
</feature>
<evidence type="ECO:0000256" key="1">
    <source>
        <dbReference type="SAM" id="MobiDB-lite"/>
    </source>
</evidence>
<gene>
    <name evidence="3" type="ORF">CQA58_00275</name>
</gene>
<comment type="caution">
    <text evidence="3">The sequence shown here is derived from an EMBL/GenBank/DDBJ whole genome shotgun (WGS) entry which is preliminary data.</text>
</comment>
<keyword evidence="4" id="KW-1185">Reference proteome</keyword>
<dbReference type="Gene3D" id="2.40.128.130">
    <property type="entry name" value="Autotransporter beta-domain"/>
    <property type="match status" value="1"/>
</dbReference>
<dbReference type="OrthoDB" id="5316376at2"/>
<accession>A0A3D8J4K5</accession>
<dbReference type="InterPro" id="IPR012332">
    <property type="entry name" value="Autotransporter_pectin_lyase_C"/>
</dbReference>
<sequence>MRISPAITLSVLLLGGVGHGVVPDLNGQTLDKVDIKNDETLTINSVGGSNIIKQLRMYWLKDGAGVTFNITGGSLDVGLTLNNADKAQNNVAFNISNGASLTLTAGANGMGNGVFQGSNTTLQATVGGILKGNLSNDGESTITINNGGEIQGNITQIGGTMNATIEGTLTGSITSTSGVTTTKLWANKDQTPANPTATITGNISIEGGGLEGIVKGLTLKGNYTQTGGSSDIAFHHSDFQSATTLSGATTTIHFYSTNLKSISATNGTTTINLKGDQKTGTNGASGSTMEDYTGIGGVGLLRVVEGSSTKSVSQSGGTLTLQALNSTIDGSITGSNGATLDVFLNTRITPTNQWDQETISGVKSKVNGSITNSNGATLIDSSNSEITGSINQTGGTLKATLNNTTLDGSYTQNGGQLTLFRATGSTIGQGMIISSVTPGNTIPQISLSSTTVNGGIKTRTINGGISGQITDNSTINGGYDQTGRDRVYLNFSNSTLNNGVQVRDGGNARGNLALSTSYDTALLFDNSSTLNGGIISNNHSIWVELDNRSTEEGDITITGGDAYISGKGNSSFEGDLTSQDTGTTSLYLDNSTFTGDITQTGGNQNLTALDSSTIKGNILNNNTNTNFELRSNSKLDGSYTQNNGSLDWILGGEAIVSGDVTLNDVNTTLGNGAAVDKLETFKGDFTQNGGTLSGNLGGLTLEGAFTQNNGTSNITFESANFQQETKLNSPDQTNITFDNNSQLKTTTLSGSLNANNSFTLDHITTLDGNFNLVHSKVTLGVKNGSKITGSIKSTDNDNELKLDFEGTDNEIGGDLEISNGSLDGDITGTTMNGAIKLTDATTHLHIIDSSVNKGIEITRGYTLLTIDNSTIGTGFTMSGVDNQGRNPTLGLSINNGSTIEGDLTFTDTNATLGGFGDNNTITGNLVSTDSILITGGDDYVQAGHEPLPTSISGMTIQGTLKQENGTFDLTFSNNSDIQGTTTLNNGDKSHLTLQQSKMGELEIIEGDDNLVILEDQSTLEGNITFTNTEATLKALSQSTIKGDLTATATAPTTPKSHILLNNSTFIGNINQTNGEIDLNYTNGSAMTGDITLSGLEFLATLDRSSITGNFTIGDSQNTITMNNGSSINGDFVLTNNPSFTLTSSGSTMQGNITHTGEIGNGDEITLNFTNNSTLNNGTINFTGNMAIDSTNSQINSTGGINLMLGTLKLTLTNSTGTIESITTAGSNTITILTQNNSNSTINSLKMSDSSTLTLTGQNGAILNGDIKLEGTANAIITSLSNANLKVNLTPATGTTATITLNGGILEGTINQAQPQVGTMTLGTAGAFGGRWIATGDSNIATLNITNSSGNVANEALMQQDTYNTTISLADTTRDVGGASRIGLDMVKAGVAPTAGQTAERTIRVGNLSGLNGVFRVYTDIGAEASDKISAVNASGNHIMQVYYNPATFTTEIGDRYIVVAHVDDEQTTANFEGGTTQVGTQSYKTDLRKVVSENGGFDWILGKTQSGGANYGTKVISSIMQSQYRSYVLQTESLRQRMGELRDINRVHGLWGRYAMGTTYTPEDENGVEITDNYYTAWVGYDQNVLDLKGQNFYGFALSYSYVNPEGKDYVGNIHNIGFNFYDTFVARNDFYMDFVFKYILTYSDYEISYYNLAKNTPSYFNHKVMLSAEIGKKFKLTESKNHFFLQPDFQISVGYIFGNELSFVDLSQTTIDSNIGGSIPLILRTGLNAGYSLNTWLKSDFYVGTSFFYETTGGGNVDLSDSYNDVSYSHKGGFKLTLQGGFDILFTDNARVYFEAGTSFLSKTKTNYSINAGARFSFGYKNTRKLKAPPLTTQEPKKPEYDPRNIPVITDYTTEDIRNNNSATPKTPQGYDSDYFINTRKFYRDRTSVTNNPKPKY</sequence>